<name>A0A8K0HRC3_9ROSA</name>
<accession>A0A8K0HRC3</accession>
<comment type="caution">
    <text evidence="1">The sequence shown here is derived from an EMBL/GenBank/DDBJ whole genome shotgun (WGS) entry which is preliminary data.</text>
</comment>
<keyword evidence="2" id="KW-1185">Reference proteome</keyword>
<proteinExistence type="predicted"/>
<dbReference type="AlphaFoldDB" id="A0A8K0HRC3"/>
<reference evidence="1" key="1">
    <citation type="submission" date="2020-03" db="EMBL/GenBank/DDBJ databases">
        <title>A high-quality chromosome-level genome assembly of a woody plant with both climbing and erect habits, Rhamnella rubrinervis.</title>
        <authorList>
            <person name="Lu Z."/>
            <person name="Yang Y."/>
            <person name="Zhu X."/>
            <person name="Sun Y."/>
        </authorList>
    </citation>
    <scope>NUCLEOTIDE SEQUENCE</scope>
    <source>
        <strain evidence="1">BYM</strain>
        <tissue evidence="1">Leaf</tissue>
    </source>
</reference>
<protein>
    <submittedName>
        <fullName evidence="1">Uncharacterized protein</fullName>
    </submittedName>
</protein>
<organism evidence="1 2">
    <name type="scientific">Rhamnella rubrinervis</name>
    <dbReference type="NCBI Taxonomy" id="2594499"/>
    <lineage>
        <taxon>Eukaryota</taxon>
        <taxon>Viridiplantae</taxon>
        <taxon>Streptophyta</taxon>
        <taxon>Embryophyta</taxon>
        <taxon>Tracheophyta</taxon>
        <taxon>Spermatophyta</taxon>
        <taxon>Magnoliopsida</taxon>
        <taxon>eudicotyledons</taxon>
        <taxon>Gunneridae</taxon>
        <taxon>Pentapetalae</taxon>
        <taxon>rosids</taxon>
        <taxon>fabids</taxon>
        <taxon>Rosales</taxon>
        <taxon>Rhamnaceae</taxon>
        <taxon>rhamnoid group</taxon>
        <taxon>Rhamneae</taxon>
        <taxon>Rhamnella</taxon>
    </lineage>
</organism>
<dbReference type="Proteomes" id="UP000796880">
    <property type="component" value="Unassembled WGS sequence"/>
</dbReference>
<dbReference type="EMBL" id="VOIH02000001">
    <property type="protein sequence ID" value="KAF3457712.1"/>
    <property type="molecule type" value="Genomic_DNA"/>
</dbReference>
<sequence length="287" mass="31896">MSVLAFIRSPILGSMSRNSKVKRTLVGAIPRWVTPLESLTKPYTVGRVVVKLGTILVGKRPGCPVGGARLRAQLWGVIGGIRAYTQPEVCQPDIGPLRSVDCDDLSGRAYMTGHSAIDTSMSMEVVMLMPKKDDEPSRPKVGETVFHTAFFKYGLCFPLLSIFEMLHKYGLVSEQLTPNLWRSLATMTMEGIKKKLGEMKRVGQKRKGETVDKKVLKKILSLAIINDMEVIPSNVQASLLTTLGEKDSLSRFEVRIKLNVCLSPIEHKYPDLDLSWVYKVDTMKADA</sequence>
<gene>
    <name evidence="1" type="ORF">FNV43_RR02370</name>
</gene>
<dbReference type="OrthoDB" id="1752359at2759"/>
<evidence type="ECO:0000313" key="1">
    <source>
        <dbReference type="EMBL" id="KAF3457712.1"/>
    </source>
</evidence>
<evidence type="ECO:0000313" key="2">
    <source>
        <dbReference type="Proteomes" id="UP000796880"/>
    </source>
</evidence>